<dbReference type="GO" id="GO:0009898">
    <property type="term" value="C:cytoplasmic side of plasma membrane"/>
    <property type="evidence" value="ECO:0007669"/>
    <property type="project" value="TreeGrafter"/>
</dbReference>
<keyword evidence="1" id="KW-0547">Nucleotide-binding</keyword>
<dbReference type="SUPFAM" id="SSF52540">
    <property type="entry name" value="P-loop containing nucleoside triphosphate hydrolases"/>
    <property type="match status" value="1"/>
</dbReference>
<dbReference type="Gene3D" id="3.40.50.300">
    <property type="entry name" value="P-loop containing nucleotide triphosphate hydrolases"/>
    <property type="match status" value="1"/>
</dbReference>
<dbReference type="GO" id="GO:0005524">
    <property type="term" value="F:ATP binding"/>
    <property type="evidence" value="ECO:0007669"/>
    <property type="project" value="UniProtKB-KW"/>
</dbReference>
<evidence type="ECO:0000256" key="3">
    <source>
        <dbReference type="SAM" id="MobiDB-lite"/>
    </source>
</evidence>
<dbReference type="GO" id="GO:0016887">
    <property type="term" value="F:ATP hydrolysis activity"/>
    <property type="evidence" value="ECO:0007669"/>
    <property type="project" value="TreeGrafter"/>
</dbReference>
<keyword evidence="2" id="KW-0067">ATP-binding</keyword>
<dbReference type="EMBL" id="CAFBNE010000004">
    <property type="protein sequence ID" value="CAB4930751.1"/>
    <property type="molecule type" value="Genomic_DNA"/>
</dbReference>
<dbReference type="PANTHER" id="PTHR43384">
    <property type="entry name" value="SEPTUM SITE-DETERMINING PROTEIN MIND HOMOLOG, CHLOROPLASTIC-RELATED"/>
    <property type="match status" value="1"/>
</dbReference>
<dbReference type="InterPro" id="IPR027417">
    <property type="entry name" value="P-loop_NTPase"/>
</dbReference>
<dbReference type="GO" id="GO:0005829">
    <property type="term" value="C:cytosol"/>
    <property type="evidence" value="ECO:0007669"/>
    <property type="project" value="TreeGrafter"/>
</dbReference>
<name>A0A6J7IJ42_9ZZZZ</name>
<dbReference type="Pfam" id="PF01656">
    <property type="entry name" value="CbiA"/>
    <property type="match status" value="1"/>
</dbReference>
<evidence type="ECO:0000256" key="2">
    <source>
        <dbReference type="ARBA" id="ARBA00022840"/>
    </source>
</evidence>
<feature type="region of interest" description="Disordered" evidence="3">
    <location>
        <begin position="497"/>
        <end position="522"/>
    </location>
</feature>
<protein>
    <submittedName>
        <fullName evidence="5">Unannotated protein</fullName>
    </submittedName>
</protein>
<dbReference type="InterPro" id="IPR002586">
    <property type="entry name" value="CobQ/CobB/MinD/ParA_Nub-bd_dom"/>
</dbReference>
<accession>A0A6J7IJ42</accession>
<reference evidence="5" key="1">
    <citation type="submission" date="2020-05" db="EMBL/GenBank/DDBJ databases">
        <authorList>
            <person name="Chiriac C."/>
            <person name="Salcher M."/>
            <person name="Ghai R."/>
            <person name="Kavagutti S V."/>
        </authorList>
    </citation>
    <scope>NUCLEOTIDE SEQUENCE</scope>
</reference>
<sequence>MSEHGINLPGVIVVAEPGIHDLLNSSGVPWLVQERQDSVAAMWAGLSGGHLSANSRILVFTDPGAGGDRAETARAIVAMSAAGAHVFVASWDQAQIGALSVAIDEATAAQGLQRGSLRYHVLTTELGGRALLEGMRTPLNSEVVFPTEFPATVDRALLREPSPMSLSSFAALPPLTTAAATPALPPLGIGQPSGGGASAASGACEELLARPAIPGQVTITVTSSKGGSGKSTASLLLAASIARSSRLGGRPLSVCLVDMDTRDGQIASLIGKYMPTALNIRVQPVWDELTIRRHLVHEPELGIDALLAPIRPRTADTVGPDFYRTMIRSLQRMYDVVVMDTSVQYLDPLIAKVCLPEATEVLFITTLASTAVQGMARALREITAPLEESGLGIQRDKIGIIVNQSLAGVGMQREQILAAGLGVPVVGVIPLATKDVLTATNLHRMHTLLDHELIGPAYNDLARTCIPGRGLAEFSVADATADPAGPVPGVVIELPVSHDQPGAADNGNGAQGEKKKGMFRRA</sequence>
<feature type="domain" description="CobQ/CobB/MinD/ParA nucleotide binding" evidence="4">
    <location>
        <begin position="219"/>
        <end position="433"/>
    </location>
</feature>
<gene>
    <name evidence="5" type="ORF">UFOPK3772_00237</name>
</gene>
<evidence type="ECO:0000259" key="4">
    <source>
        <dbReference type="Pfam" id="PF01656"/>
    </source>
</evidence>
<dbReference type="GO" id="GO:0051782">
    <property type="term" value="P:negative regulation of cell division"/>
    <property type="evidence" value="ECO:0007669"/>
    <property type="project" value="TreeGrafter"/>
</dbReference>
<dbReference type="InterPro" id="IPR050625">
    <property type="entry name" value="ParA/MinD_ATPase"/>
</dbReference>
<organism evidence="5">
    <name type="scientific">freshwater metagenome</name>
    <dbReference type="NCBI Taxonomy" id="449393"/>
    <lineage>
        <taxon>unclassified sequences</taxon>
        <taxon>metagenomes</taxon>
        <taxon>ecological metagenomes</taxon>
    </lineage>
</organism>
<dbReference type="PANTHER" id="PTHR43384:SF6">
    <property type="entry name" value="SEPTUM SITE-DETERMINING PROTEIN MIND HOMOLOG, CHLOROPLASTIC"/>
    <property type="match status" value="1"/>
</dbReference>
<proteinExistence type="predicted"/>
<evidence type="ECO:0000256" key="1">
    <source>
        <dbReference type="ARBA" id="ARBA00022741"/>
    </source>
</evidence>
<evidence type="ECO:0000313" key="5">
    <source>
        <dbReference type="EMBL" id="CAB4930751.1"/>
    </source>
</evidence>
<dbReference type="AlphaFoldDB" id="A0A6J7IJ42"/>